<organism evidence="1 2">
    <name type="scientific">Enterocloster bolteae (strain ATCC BAA-613 / DSM 15670 / CCUG 46953 / JCM 12243 / WAL 16351)</name>
    <name type="common">Clostridium bolteae</name>
    <dbReference type="NCBI Taxonomy" id="411902"/>
    <lineage>
        <taxon>Bacteria</taxon>
        <taxon>Bacillati</taxon>
        <taxon>Bacillota</taxon>
        <taxon>Clostridia</taxon>
        <taxon>Lachnospirales</taxon>
        <taxon>Lachnospiraceae</taxon>
        <taxon>Enterocloster</taxon>
    </lineage>
</organism>
<dbReference type="AlphaFoldDB" id="A8S1L3"/>
<gene>
    <name evidence="1" type="ORF">CLOBOL_06089</name>
</gene>
<accession>A8S1L3</accession>
<comment type="caution">
    <text evidence="1">The sequence shown here is derived from an EMBL/GenBank/DDBJ whole genome shotgun (WGS) entry which is preliminary data.</text>
</comment>
<reference evidence="1 2" key="1">
    <citation type="submission" date="2007-08" db="EMBL/GenBank/DDBJ databases">
        <authorList>
            <person name="Fulton L."/>
            <person name="Clifton S."/>
            <person name="Fulton B."/>
            <person name="Xu J."/>
            <person name="Minx P."/>
            <person name="Pepin K.H."/>
            <person name="Johnson M."/>
            <person name="Thiruvilangam P."/>
            <person name="Bhonagiri V."/>
            <person name="Nash W.E."/>
            <person name="Mardis E.R."/>
            <person name="Wilson R.K."/>
        </authorList>
    </citation>
    <scope>NUCLEOTIDE SEQUENCE [LARGE SCALE GENOMIC DNA]</scope>
    <source>
        <strain evidence="2">ATCC BAA-613 / DSM 15670 / CCUG 46953 / JCM 12243 / WAL 16351</strain>
    </source>
</reference>
<protein>
    <submittedName>
        <fullName evidence="1">Uncharacterized protein</fullName>
    </submittedName>
</protein>
<dbReference type="HOGENOM" id="CLU_2715220_0_0_9"/>
<proteinExistence type="predicted"/>
<evidence type="ECO:0000313" key="2">
    <source>
        <dbReference type="Proteomes" id="UP000005396"/>
    </source>
</evidence>
<sequence length="72" mass="8019">MAVLLNKNDGKIKKINAILTIYTKIVEIFSEGCYNYGDKIQAVLSRQGWLVSHVRAQISGFYVVNTKGAIDT</sequence>
<dbReference type="EMBL" id="ABCC02000047">
    <property type="protein sequence ID" value="EDP13524.1"/>
    <property type="molecule type" value="Genomic_DNA"/>
</dbReference>
<dbReference type="Proteomes" id="UP000005396">
    <property type="component" value="Unassembled WGS sequence"/>
</dbReference>
<name>A8S1L3_ENTBW</name>
<reference evidence="1 2" key="2">
    <citation type="submission" date="2007-09" db="EMBL/GenBank/DDBJ databases">
        <title>Draft genome sequence of Clostridium bolteae (ATCC BAA-613).</title>
        <authorList>
            <person name="Sudarsanam P."/>
            <person name="Ley R."/>
            <person name="Guruge J."/>
            <person name="Turnbaugh P.J."/>
            <person name="Mahowald M."/>
            <person name="Liep D."/>
            <person name="Gordon J."/>
        </authorList>
    </citation>
    <scope>NUCLEOTIDE SEQUENCE [LARGE SCALE GENOMIC DNA]</scope>
    <source>
        <strain evidence="2">ATCC BAA-613 / DSM 15670 / CCUG 46953 / JCM 12243 / WAL 16351</strain>
    </source>
</reference>
<evidence type="ECO:0000313" key="1">
    <source>
        <dbReference type="EMBL" id="EDP13524.1"/>
    </source>
</evidence>
<dbReference type="PaxDb" id="411902-CLOBOL_06089"/>